<proteinExistence type="predicted"/>
<dbReference type="Proteomes" id="UP000183107">
    <property type="component" value="Unassembled WGS sequence"/>
</dbReference>
<sequence length="337" mass="38312">MNRPKSLPPALLGDKNSLSDHARAEILDLNGARPQAFLWQAFGAWAVIIATITLATHVDSVWMSVLAIIIVATRFNIFALLVHEQVHFLGLRGRYGDLIADLLVAYPLFGVTVESYAKVHLSHHKFYFTEKDPDHLRKAGVDWTFPMSHSHLARLLISDVTGLSFIKLLKGKRHENTNFFGRPRPSPKWTRPVFYLLVGALLTYTGAWSIFLMYWVLPLLTVFPLIVRLGAVSEHVYNLPGASVIESSPLIIQKWWEKLLLPNLNFTFHAYHHFYPGIAWINLPKVHEIFAREKLLSEQHIFQGYWAYLRYLQSLGDKSSAMATTPGPAPARNPRNT</sequence>
<feature type="transmembrane region" description="Helical" evidence="1">
    <location>
        <begin position="61"/>
        <end position="82"/>
    </location>
</feature>
<feature type="transmembrane region" description="Helical" evidence="1">
    <location>
        <begin position="193"/>
        <end position="217"/>
    </location>
</feature>
<evidence type="ECO:0000313" key="3">
    <source>
        <dbReference type="EMBL" id="SFN64963.1"/>
    </source>
</evidence>
<keyword evidence="1" id="KW-0472">Membrane</keyword>
<dbReference type="OrthoDB" id="9800167at2"/>
<dbReference type="GO" id="GO:0006629">
    <property type="term" value="P:lipid metabolic process"/>
    <property type="evidence" value="ECO:0007669"/>
    <property type="project" value="InterPro"/>
</dbReference>
<evidence type="ECO:0000313" key="4">
    <source>
        <dbReference type="Proteomes" id="UP000183107"/>
    </source>
</evidence>
<dbReference type="Pfam" id="PF00487">
    <property type="entry name" value="FA_desaturase"/>
    <property type="match status" value="1"/>
</dbReference>
<keyword evidence="4" id="KW-1185">Reference proteome</keyword>
<gene>
    <name evidence="3" type="ORF">SAMN05216386_1500</name>
</gene>
<reference evidence="4" key="1">
    <citation type="submission" date="2016-10" db="EMBL/GenBank/DDBJ databases">
        <authorList>
            <person name="Varghese N."/>
        </authorList>
    </citation>
    <scope>NUCLEOTIDE SEQUENCE [LARGE SCALE GENOMIC DNA]</scope>
    <source>
        <strain evidence="4">Nsp8</strain>
    </source>
</reference>
<dbReference type="RefSeq" id="WP_074796203.1">
    <property type="nucleotide sequence ID" value="NZ_FOVJ01000002.1"/>
</dbReference>
<organism evidence="3 4">
    <name type="scientific">Nitrosospira briensis</name>
    <dbReference type="NCBI Taxonomy" id="35799"/>
    <lineage>
        <taxon>Bacteria</taxon>
        <taxon>Pseudomonadati</taxon>
        <taxon>Pseudomonadota</taxon>
        <taxon>Betaproteobacteria</taxon>
        <taxon>Nitrosomonadales</taxon>
        <taxon>Nitrosomonadaceae</taxon>
        <taxon>Nitrosospira</taxon>
    </lineage>
</organism>
<dbReference type="EMBL" id="FOVJ01000002">
    <property type="protein sequence ID" value="SFN64963.1"/>
    <property type="molecule type" value="Genomic_DNA"/>
</dbReference>
<evidence type="ECO:0000256" key="1">
    <source>
        <dbReference type="SAM" id="Phobius"/>
    </source>
</evidence>
<dbReference type="AlphaFoldDB" id="A0A1I5ARA0"/>
<feature type="transmembrane region" description="Helical" evidence="1">
    <location>
        <begin position="36"/>
        <end position="55"/>
    </location>
</feature>
<protein>
    <submittedName>
        <fullName evidence="3">Fatty acid desaturase</fullName>
    </submittedName>
</protein>
<feature type="domain" description="Fatty acid desaturase" evidence="2">
    <location>
        <begin position="61"/>
        <end position="295"/>
    </location>
</feature>
<keyword evidence="1" id="KW-0812">Transmembrane</keyword>
<accession>A0A1I5ARA0</accession>
<name>A0A1I5ARA0_9PROT</name>
<keyword evidence="1" id="KW-1133">Transmembrane helix</keyword>
<evidence type="ECO:0000259" key="2">
    <source>
        <dbReference type="Pfam" id="PF00487"/>
    </source>
</evidence>
<dbReference type="InterPro" id="IPR005804">
    <property type="entry name" value="FA_desaturase_dom"/>
</dbReference>